<dbReference type="InterPro" id="IPR020568">
    <property type="entry name" value="Ribosomal_Su5_D2-typ_SF"/>
</dbReference>
<comment type="function">
    <text evidence="9">Catalytic component of the exosome, which is a complex involved in RNA degradation. Has 3'-&gt;5' exoribonuclease activity. Can also synthesize heteropolymeric RNA-tails.</text>
</comment>
<dbReference type="Pfam" id="PF03725">
    <property type="entry name" value="RNase_PH_C"/>
    <property type="match status" value="1"/>
</dbReference>
<dbReference type="SUPFAM" id="SSF55666">
    <property type="entry name" value="Ribonuclease PH domain 2-like"/>
    <property type="match status" value="1"/>
</dbReference>
<dbReference type="RefSeq" id="WP_393971475.1">
    <property type="nucleotide sequence ID" value="NZ_CP133772.1"/>
</dbReference>
<keyword evidence="3 9" id="KW-0540">Nuclease</keyword>
<feature type="domain" description="Exoribonuclease phosphorolytic" evidence="11">
    <location>
        <begin position="156"/>
        <end position="214"/>
    </location>
</feature>
<evidence type="ECO:0000256" key="2">
    <source>
        <dbReference type="ARBA" id="ARBA00022490"/>
    </source>
</evidence>
<dbReference type="Gene3D" id="3.30.230.70">
    <property type="entry name" value="GHMP Kinase, N-terminal domain"/>
    <property type="match status" value="1"/>
</dbReference>
<comment type="subunit">
    <text evidence="8 9">Component of the archaeal exosome complex. Forms a hexameric ring-like arrangement composed of 3 Rrp41-Rrp42 heterodimers. The hexameric ring associates with a trimer of Rrp4 and/or Csl4 subunits.</text>
</comment>
<comment type="function">
    <text evidence="7">Catalytic component of the exosome, which is a complex involved in RNA degradation. Has 3'-&gt;5' exoribonuclease activity. Can also synthesize heteromeric RNA-tails.</text>
</comment>
<dbReference type="AlphaFoldDB" id="A0AAX4NDC4"/>
<dbReference type="PANTHER" id="PTHR11953:SF0">
    <property type="entry name" value="EXOSOME COMPLEX COMPONENT RRP41"/>
    <property type="match status" value="1"/>
</dbReference>
<evidence type="ECO:0000313" key="13">
    <source>
        <dbReference type="Proteomes" id="UP001451606"/>
    </source>
</evidence>
<keyword evidence="2 9" id="KW-0963">Cytoplasm</keyword>
<evidence type="ECO:0000259" key="11">
    <source>
        <dbReference type="Pfam" id="PF03725"/>
    </source>
</evidence>
<dbReference type="HAMAP" id="MF_00591">
    <property type="entry name" value="Exosome_Rrp41"/>
    <property type="match status" value="1"/>
</dbReference>
<dbReference type="GO" id="GO:0000177">
    <property type="term" value="C:cytoplasmic exosome (RNase complex)"/>
    <property type="evidence" value="ECO:0007669"/>
    <property type="project" value="TreeGrafter"/>
</dbReference>
<dbReference type="PANTHER" id="PTHR11953">
    <property type="entry name" value="EXOSOME COMPLEX COMPONENT"/>
    <property type="match status" value="1"/>
</dbReference>
<dbReference type="SUPFAM" id="SSF54211">
    <property type="entry name" value="Ribosomal protein S5 domain 2-like"/>
    <property type="match status" value="1"/>
</dbReference>
<dbReference type="Proteomes" id="UP001451606">
    <property type="component" value="Chromosome"/>
</dbReference>
<dbReference type="InterPro" id="IPR011807">
    <property type="entry name" value="Rrp41"/>
</dbReference>
<dbReference type="KEGG" id="omr:OXIME_000033"/>
<keyword evidence="5 9" id="KW-0271">Exosome</keyword>
<evidence type="ECO:0000256" key="8">
    <source>
        <dbReference type="ARBA" id="ARBA00062149"/>
    </source>
</evidence>
<evidence type="ECO:0000313" key="12">
    <source>
        <dbReference type="EMBL" id="WYX99501.1"/>
    </source>
</evidence>
<dbReference type="FunFam" id="3.30.230.70:FF:000004">
    <property type="entry name" value="Exosome complex component Rrp41"/>
    <property type="match status" value="1"/>
</dbReference>
<organism evidence="12 13">
    <name type="scientific">Oxyplasma meridianum</name>
    <dbReference type="NCBI Taxonomy" id="3073602"/>
    <lineage>
        <taxon>Archaea</taxon>
        <taxon>Methanobacteriati</taxon>
        <taxon>Thermoplasmatota</taxon>
        <taxon>Thermoplasmata</taxon>
        <taxon>Thermoplasmatales</taxon>
        <taxon>Thermoplasmataceae</taxon>
        <taxon>Oxyplasma</taxon>
    </lineage>
</organism>
<dbReference type="GO" id="GO:0000175">
    <property type="term" value="F:3'-5'-RNA exonuclease activity"/>
    <property type="evidence" value="ECO:0007669"/>
    <property type="project" value="UniProtKB-UniRule"/>
</dbReference>
<evidence type="ECO:0000259" key="10">
    <source>
        <dbReference type="Pfam" id="PF01138"/>
    </source>
</evidence>
<dbReference type="GO" id="GO:0003723">
    <property type="term" value="F:RNA binding"/>
    <property type="evidence" value="ECO:0007669"/>
    <property type="project" value="TreeGrafter"/>
</dbReference>
<dbReference type="InterPro" id="IPR027408">
    <property type="entry name" value="PNPase/RNase_PH_dom_sf"/>
</dbReference>
<dbReference type="GO" id="GO:0010467">
    <property type="term" value="P:gene expression"/>
    <property type="evidence" value="ECO:0007669"/>
    <property type="project" value="UniProtKB-ARBA"/>
</dbReference>
<dbReference type="EC" id="3.1.13.-" evidence="9"/>
<dbReference type="GeneID" id="95966757"/>
<dbReference type="EMBL" id="CP133772">
    <property type="protein sequence ID" value="WYX99501.1"/>
    <property type="molecule type" value="Genomic_DNA"/>
</dbReference>
<dbReference type="NCBIfam" id="TIGR02065">
    <property type="entry name" value="ECX1"/>
    <property type="match status" value="1"/>
</dbReference>
<evidence type="ECO:0000256" key="4">
    <source>
        <dbReference type="ARBA" id="ARBA00022801"/>
    </source>
</evidence>
<dbReference type="Pfam" id="PF01138">
    <property type="entry name" value="RNase_PH"/>
    <property type="match status" value="1"/>
</dbReference>
<evidence type="ECO:0000256" key="9">
    <source>
        <dbReference type="HAMAP-Rule" id="MF_00591"/>
    </source>
</evidence>
<dbReference type="InterPro" id="IPR015847">
    <property type="entry name" value="ExoRNase_PH_dom2"/>
</dbReference>
<dbReference type="CDD" id="cd11366">
    <property type="entry name" value="RNase_PH_archRRP41"/>
    <property type="match status" value="1"/>
</dbReference>
<keyword evidence="13" id="KW-1185">Reference proteome</keyword>
<proteinExistence type="inferred from homology"/>
<comment type="subcellular location">
    <subcellularLocation>
        <location evidence="1 9">Cytoplasm</location>
    </subcellularLocation>
</comment>
<evidence type="ECO:0000256" key="3">
    <source>
        <dbReference type="ARBA" id="ARBA00022722"/>
    </source>
</evidence>
<sequence>MGSESNIKLLDENGIRLDGRTPEQLRPIKIETNLLERADGSAYIEWGGNKIMVAVYGPREAYPKHTQDIEKAVVKARYNMAAFSVDERKRPGPDRRSVEISKVISEALSSAIMVEQFPRAQIDVFIEVMQADAGTRIAGLTAASVAVASAGIPMRDMVVGCTAGKVEGKVVLDLSKEEDNFGQADLPIAVLSKSKRIVLIQMDGDLSLEEFEQASGMIMKATDNIAEIQRNALINRYSVESIGDGE</sequence>
<dbReference type="GO" id="GO:0000956">
    <property type="term" value="P:nuclear-transcribed mRNA catabolic process"/>
    <property type="evidence" value="ECO:0007669"/>
    <property type="project" value="UniProtKB-ARBA"/>
</dbReference>
<evidence type="ECO:0000256" key="7">
    <source>
        <dbReference type="ARBA" id="ARBA00058924"/>
    </source>
</evidence>
<name>A0AAX4NDC4_9ARCH</name>
<keyword evidence="4 9" id="KW-0378">Hydrolase</keyword>
<dbReference type="InterPro" id="IPR050080">
    <property type="entry name" value="RNase_PH"/>
</dbReference>
<feature type="domain" description="Exoribonuclease phosphorolytic" evidence="10">
    <location>
        <begin position="24"/>
        <end position="153"/>
    </location>
</feature>
<accession>A0AAX4NDC4</accession>
<dbReference type="InterPro" id="IPR001247">
    <property type="entry name" value="ExoRNase_PH_dom1"/>
</dbReference>
<evidence type="ECO:0000256" key="5">
    <source>
        <dbReference type="ARBA" id="ARBA00022835"/>
    </source>
</evidence>
<keyword evidence="6 9" id="KW-0269">Exonuclease</keyword>
<gene>
    <name evidence="9 12" type="primary">rrp41</name>
    <name evidence="12" type="ORF">OXIME_000033</name>
</gene>
<evidence type="ECO:0000256" key="6">
    <source>
        <dbReference type="ARBA" id="ARBA00022839"/>
    </source>
</evidence>
<protein>
    <recommendedName>
        <fullName evidence="9">Exosome complex component Rrp41</fullName>
        <ecNumber evidence="9">3.1.13.-</ecNumber>
    </recommendedName>
</protein>
<evidence type="ECO:0000256" key="1">
    <source>
        <dbReference type="ARBA" id="ARBA00004496"/>
    </source>
</evidence>
<dbReference type="InterPro" id="IPR036345">
    <property type="entry name" value="ExoRNase_PH_dom2_sf"/>
</dbReference>
<reference evidence="12 13" key="1">
    <citation type="submission" date="2023-09" db="EMBL/GenBank/DDBJ databases">
        <authorList>
            <person name="Golyshina O.V."/>
            <person name="Lunev E.A."/>
            <person name="Bargiela R."/>
            <person name="Gaines M.C."/>
            <person name="Daum B."/>
            <person name="Bale N.J."/>
            <person name="Koenen M."/>
            <person name="Sinninghe Damst J.S."/>
            <person name="Yakimov M."/>
            <person name="Golyshin P.N."/>
        </authorList>
    </citation>
    <scope>NUCLEOTIDE SEQUENCE [LARGE SCALE GENOMIC DNA]</scope>
    <source>
        <strain evidence="12 13">M1</strain>
    </source>
</reference>
<dbReference type="GO" id="GO:0016075">
    <property type="term" value="P:rRNA catabolic process"/>
    <property type="evidence" value="ECO:0007669"/>
    <property type="project" value="TreeGrafter"/>
</dbReference>
<comment type="similarity">
    <text evidence="9">Belongs to the RNase PH family. Rrp41 subfamily.</text>
</comment>